<name>A0A367J661_RHIAZ</name>
<dbReference type="PANTHER" id="PTHR12100">
    <property type="entry name" value="SEC10"/>
    <property type="match status" value="1"/>
</dbReference>
<dbReference type="InterPro" id="IPR048625">
    <property type="entry name" value="Sec10_N"/>
</dbReference>
<dbReference type="Pfam" id="PF20667">
    <property type="entry name" value="Sec10_N"/>
    <property type="match status" value="1"/>
</dbReference>
<dbReference type="OrthoDB" id="125856at2759"/>
<dbReference type="InterPro" id="IPR009976">
    <property type="entry name" value="Sec10-like"/>
</dbReference>
<proteinExistence type="predicted"/>
<dbReference type="GO" id="GO:0000145">
    <property type="term" value="C:exocyst"/>
    <property type="evidence" value="ECO:0007669"/>
    <property type="project" value="TreeGrafter"/>
</dbReference>
<evidence type="ECO:0000259" key="3">
    <source>
        <dbReference type="Pfam" id="PF20667"/>
    </source>
</evidence>
<accession>A0A367J661</accession>
<comment type="caution">
    <text evidence="4">The sequence shown here is derived from an EMBL/GenBank/DDBJ whole genome shotgun (WGS) entry which is preliminary data.</text>
</comment>
<protein>
    <submittedName>
        <fullName evidence="4">Exocyst complex component 5</fullName>
    </submittedName>
</protein>
<dbReference type="AlphaFoldDB" id="A0A367J661"/>
<dbReference type="STRING" id="86630.A0A367J661"/>
<evidence type="ECO:0000256" key="2">
    <source>
        <dbReference type="SAM" id="MobiDB-lite"/>
    </source>
</evidence>
<feature type="region of interest" description="Disordered" evidence="2">
    <location>
        <begin position="161"/>
        <end position="180"/>
    </location>
</feature>
<keyword evidence="1" id="KW-0175">Coiled coil</keyword>
<reference evidence="4 5" key="1">
    <citation type="journal article" date="2018" name="G3 (Bethesda)">
        <title>Phylogenetic and Phylogenomic Definition of Rhizopus Species.</title>
        <authorList>
            <person name="Gryganskyi A.P."/>
            <person name="Golan J."/>
            <person name="Dolatabadi S."/>
            <person name="Mondo S."/>
            <person name="Robb S."/>
            <person name="Idnurm A."/>
            <person name="Muszewska A."/>
            <person name="Steczkiewicz K."/>
            <person name="Masonjones S."/>
            <person name="Liao H.L."/>
            <person name="Gajdeczka M.T."/>
            <person name="Anike F."/>
            <person name="Vuek A."/>
            <person name="Anishchenko I.M."/>
            <person name="Voigt K."/>
            <person name="de Hoog G.S."/>
            <person name="Smith M.E."/>
            <person name="Heitman J."/>
            <person name="Vilgalys R."/>
            <person name="Stajich J.E."/>
        </authorList>
    </citation>
    <scope>NUCLEOTIDE SEQUENCE [LARGE SCALE GENOMIC DNA]</scope>
    <source>
        <strain evidence="4 5">CBS 357.93</strain>
    </source>
</reference>
<sequence>MSSNNPFYELSPDIKSLLTIETFRENVSTTDFVEKISTGVIEQMNQMGGNTTTFDPKPFIRTFESVLEELHHLKTRVQQQCSELENSTQVAEKEYRQNIADLHESFDDVYRSYDSLENRISEVGKTAIRIGEQLETIDKERSKASESRDIIEYFMEFQEGSSERLDSLVQSGEEGQLKAA</sequence>
<evidence type="ECO:0000313" key="5">
    <source>
        <dbReference type="Proteomes" id="UP000252139"/>
    </source>
</evidence>
<evidence type="ECO:0000313" key="4">
    <source>
        <dbReference type="EMBL" id="RCH85385.1"/>
    </source>
</evidence>
<dbReference type="GO" id="GO:0006893">
    <property type="term" value="P:Golgi to plasma membrane transport"/>
    <property type="evidence" value="ECO:0007669"/>
    <property type="project" value="TreeGrafter"/>
</dbReference>
<keyword evidence="5" id="KW-1185">Reference proteome</keyword>
<feature type="non-terminal residue" evidence="4">
    <location>
        <position position="180"/>
    </location>
</feature>
<dbReference type="PANTHER" id="PTHR12100:SF0">
    <property type="entry name" value="EXOCYST COMPLEX COMPONENT 5"/>
    <property type="match status" value="1"/>
</dbReference>
<feature type="coiled-coil region" evidence="1">
    <location>
        <begin position="67"/>
        <end position="94"/>
    </location>
</feature>
<dbReference type="GO" id="GO:0006887">
    <property type="term" value="P:exocytosis"/>
    <property type="evidence" value="ECO:0007669"/>
    <property type="project" value="TreeGrafter"/>
</dbReference>
<dbReference type="Proteomes" id="UP000252139">
    <property type="component" value="Unassembled WGS sequence"/>
</dbReference>
<evidence type="ECO:0000256" key="1">
    <source>
        <dbReference type="SAM" id="Coils"/>
    </source>
</evidence>
<feature type="domain" description="Exocyst complex component Sec10 N-terminal" evidence="3">
    <location>
        <begin position="56"/>
        <end position="168"/>
    </location>
</feature>
<organism evidence="4 5">
    <name type="scientific">Rhizopus azygosporus</name>
    <name type="common">Rhizopus microsporus var. azygosporus</name>
    <dbReference type="NCBI Taxonomy" id="86630"/>
    <lineage>
        <taxon>Eukaryota</taxon>
        <taxon>Fungi</taxon>
        <taxon>Fungi incertae sedis</taxon>
        <taxon>Mucoromycota</taxon>
        <taxon>Mucoromycotina</taxon>
        <taxon>Mucoromycetes</taxon>
        <taxon>Mucorales</taxon>
        <taxon>Mucorineae</taxon>
        <taxon>Rhizopodaceae</taxon>
        <taxon>Rhizopus</taxon>
    </lineage>
</organism>
<dbReference type="EMBL" id="PJQL01002112">
    <property type="protein sequence ID" value="RCH85385.1"/>
    <property type="molecule type" value="Genomic_DNA"/>
</dbReference>
<gene>
    <name evidence="4" type="primary">SEC10_3</name>
    <name evidence="4" type="ORF">CU097_009432</name>
</gene>